<organism evidence="3 4">
    <name type="scientific">Favolaschia claudopus</name>
    <dbReference type="NCBI Taxonomy" id="2862362"/>
    <lineage>
        <taxon>Eukaryota</taxon>
        <taxon>Fungi</taxon>
        <taxon>Dikarya</taxon>
        <taxon>Basidiomycota</taxon>
        <taxon>Agaricomycotina</taxon>
        <taxon>Agaricomycetes</taxon>
        <taxon>Agaricomycetidae</taxon>
        <taxon>Agaricales</taxon>
        <taxon>Marasmiineae</taxon>
        <taxon>Mycenaceae</taxon>
        <taxon>Favolaschia</taxon>
    </lineage>
</organism>
<feature type="coiled-coil region" evidence="1">
    <location>
        <begin position="1"/>
        <end position="46"/>
    </location>
</feature>
<evidence type="ECO:0000313" key="4">
    <source>
        <dbReference type="Proteomes" id="UP001362999"/>
    </source>
</evidence>
<evidence type="ECO:0000256" key="2">
    <source>
        <dbReference type="SAM" id="MobiDB-lite"/>
    </source>
</evidence>
<keyword evidence="1" id="KW-0175">Coiled coil</keyword>
<keyword evidence="4" id="KW-1185">Reference proteome</keyword>
<feature type="region of interest" description="Disordered" evidence="2">
    <location>
        <begin position="79"/>
        <end position="157"/>
    </location>
</feature>
<evidence type="ECO:0000313" key="3">
    <source>
        <dbReference type="EMBL" id="KAK7016265.1"/>
    </source>
</evidence>
<accession>A0AAW0ASX9</accession>
<evidence type="ECO:0008006" key="5">
    <source>
        <dbReference type="Google" id="ProtNLM"/>
    </source>
</evidence>
<comment type="caution">
    <text evidence="3">The sequence shown here is derived from an EMBL/GenBank/DDBJ whole genome shotgun (WGS) entry which is preliminary data.</text>
</comment>
<evidence type="ECO:0000256" key="1">
    <source>
        <dbReference type="SAM" id="Coils"/>
    </source>
</evidence>
<gene>
    <name evidence="3" type="ORF">R3P38DRAFT_3203088</name>
</gene>
<proteinExistence type="predicted"/>
<reference evidence="3 4" key="1">
    <citation type="journal article" date="2024" name="J Genomics">
        <title>Draft genome sequencing and assembly of Favolaschia claudopus CIRM-BRFM 2984 isolated from oak limbs.</title>
        <authorList>
            <person name="Navarro D."/>
            <person name="Drula E."/>
            <person name="Chaduli D."/>
            <person name="Cazenave R."/>
            <person name="Ahrendt S."/>
            <person name="Wang J."/>
            <person name="Lipzen A."/>
            <person name="Daum C."/>
            <person name="Barry K."/>
            <person name="Grigoriev I.V."/>
            <person name="Favel A."/>
            <person name="Rosso M.N."/>
            <person name="Martin F."/>
        </authorList>
    </citation>
    <scope>NUCLEOTIDE SEQUENCE [LARGE SCALE GENOMIC DNA]</scope>
    <source>
        <strain evidence="3 4">CIRM-BRFM 2984</strain>
    </source>
</reference>
<feature type="compositionally biased region" description="Basic and acidic residues" evidence="2">
    <location>
        <begin position="119"/>
        <end position="134"/>
    </location>
</feature>
<name>A0AAW0ASX9_9AGAR</name>
<dbReference type="EMBL" id="JAWWNJ010000051">
    <property type="protein sequence ID" value="KAK7016265.1"/>
    <property type="molecule type" value="Genomic_DNA"/>
</dbReference>
<protein>
    <recommendedName>
        <fullName evidence="5">Retrotransposon gag domain-containing protein</fullName>
    </recommendedName>
</protein>
<dbReference type="Proteomes" id="UP001362999">
    <property type="component" value="Unassembled WGS sequence"/>
</dbReference>
<dbReference type="AlphaFoldDB" id="A0AAW0ASX9"/>
<sequence>MIEQQNTAEDMREALHKVREEALGKINSLKIELNEQRNKINRCLDENIRIMKEMGSSSLQIAELLNGFKIKSKLGSRNHHPTVTIKSPEPIHESLPPNFRTEVSRHLPPKNNPESQDEFDQRADRAMRTAERTHHTFPLPSTTKPESPAAAHKPHQHTDPIHQAALDGRLPASPQTMFVSSASRAGRRADRDTEQRWQSATRLANSLHRAPIPVNNSISAYRAGLDRGDRIQDVMNEFSENAADLIRETIALKVGSRFDLLPNVRPPNKPVKYSGENDHDFFTVEFLEKLLAWFRAGNYGGPDLDSYRVVLLQSYLTNEAHRWFVTETETYARENNGAAPEFAEIMCALHQRFIKSSTAQHATRAFDAVKYDSAKGPEQLYTDLLDKGRKMVETPS</sequence>